<keyword evidence="6 8" id="KW-0472">Membrane</keyword>
<feature type="transmembrane region" description="Helical" evidence="8">
    <location>
        <begin position="34"/>
        <end position="59"/>
    </location>
</feature>
<dbReference type="InterPro" id="IPR017825">
    <property type="entry name" value="Lycopene_cyclase_dom"/>
</dbReference>
<feature type="transmembrane region" description="Helical" evidence="8">
    <location>
        <begin position="134"/>
        <end position="151"/>
    </location>
</feature>
<evidence type="ECO:0000256" key="4">
    <source>
        <dbReference type="ARBA" id="ARBA00022746"/>
    </source>
</evidence>
<comment type="subcellular location">
    <subcellularLocation>
        <location evidence="1">Membrane</location>
        <topology evidence="1">Multi-pass membrane protein</topology>
    </subcellularLocation>
</comment>
<name>A0ABY6CXZ5_9BACT</name>
<dbReference type="Proteomes" id="UP001062165">
    <property type="component" value="Chromosome"/>
</dbReference>
<organism evidence="10 11">
    <name type="scientific">Reichenbachiella carrageenanivorans</name>
    <dbReference type="NCBI Taxonomy" id="2979869"/>
    <lineage>
        <taxon>Bacteria</taxon>
        <taxon>Pseudomonadati</taxon>
        <taxon>Bacteroidota</taxon>
        <taxon>Cytophagia</taxon>
        <taxon>Cytophagales</taxon>
        <taxon>Reichenbachiellaceae</taxon>
        <taxon>Reichenbachiella</taxon>
    </lineage>
</organism>
<evidence type="ECO:0000256" key="1">
    <source>
        <dbReference type="ARBA" id="ARBA00004141"/>
    </source>
</evidence>
<evidence type="ECO:0000256" key="5">
    <source>
        <dbReference type="ARBA" id="ARBA00022989"/>
    </source>
</evidence>
<evidence type="ECO:0000313" key="11">
    <source>
        <dbReference type="Proteomes" id="UP001062165"/>
    </source>
</evidence>
<keyword evidence="4" id="KW-0125">Carotenoid biosynthesis</keyword>
<gene>
    <name evidence="10" type="ORF">N7E81_12840</name>
</gene>
<feature type="transmembrane region" description="Helical" evidence="8">
    <location>
        <begin position="79"/>
        <end position="99"/>
    </location>
</feature>
<evidence type="ECO:0000256" key="7">
    <source>
        <dbReference type="ARBA" id="ARBA00023235"/>
    </source>
</evidence>
<keyword evidence="11" id="KW-1185">Reference proteome</keyword>
<evidence type="ECO:0000256" key="2">
    <source>
        <dbReference type="ARBA" id="ARBA00004829"/>
    </source>
</evidence>
<reference evidence="10" key="1">
    <citation type="submission" date="2022-10" db="EMBL/GenBank/DDBJ databases">
        <title>Comparative genomics and taxonomic characterization of three novel marine species of genus Reichenbachiella exhibiting antioxidant and polysaccharide degradation activities.</title>
        <authorList>
            <person name="Muhammad N."/>
            <person name="Lee Y.-J."/>
            <person name="Ko J."/>
            <person name="Kim S.-G."/>
        </authorList>
    </citation>
    <scope>NUCLEOTIDE SEQUENCE</scope>
    <source>
        <strain evidence="10">Wsw4-B4</strain>
    </source>
</reference>
<protein>
    <submittedName>
        <fullName evidence="10">Lycopene cyclase domain-containing protein</fullName>
    </submittedName>
</protein>
<dbReference type="EMBL" id="CP106735">
    <property type="protein sequence ID" value="UXX78244.1"/>
    <property type="molecule type" value="Genomic_DNA"/>
</dbReference>
<comment type="pathway">
    <text evidence="2">Carotenoid biosynthesis.</text>
</comment>
<evidence type="ECO:0000256" key="3">
    <source>
        <dbReference type="ARBA" id="ARBA00022692"/>
    </source>
</evidence>
<accession>A0ABY6CXZ5</accession>
<dbReference type="Pfam" id="PF18916">
    <property type="entry name" value="Lycopene_cyc"/>
    <property type="match status" value="2"/>
</dbReference>
<feature type="domain" description="Lycopene cyclase" evidence="9">
    <location>
        <begin position="4"/>
        <end position="96"/>
    </location>
</feature>
<sequence length="227" mass="26803">MRAYTYLMIDFFTILVPFIFSFHPKLRFDKKWRYFFPSMAIVALIFLIWDSYFTHIGVWGFNPDYLIGVSIFNLPIEEILFFVCIPYACVFTYHCFGVLGIQPLPPITNQWITISLVLCLGGLFLFYYDRYYTSSTFFLLIASLIYLQWVLKADLSPFYFTYLILLIPFSITNGLLTGSFIDNEVVWYNDQENLGLRLGTIPFEDVFYGMLLILWNVKLTHYLSSKY</sequence>
<dbReference type="RefSeq" id="WP_263049990.1">
    <property type="nucleotide sequence ID" value="NZ_CP106735.1"/>
</dbReference>
<dbReference type="NCBIfam" id="TIGR03462">
    <property type="entry name" value="CarR_dom_SF"/>
    <property type="match status" value="2"/>
</dbReference>
<evidence type="ECO:0000259" key="9">
    <source>
        <dbReference type="Pfam" id="PF18916"/>
    </source>
</evidence>
<feature type="transmembrane region" description="Helical" evidence="8">
    <location>
        <begin position="158"/>
        <end position="181"/>
    </location>
</feature>
<keyword evidence="7" id="KW-0413">Isomerase</keyword>
<evidence type="ECO:0000256" key="6">
    <source>
        <dbReference type="ARBA" id="ARBA00023136"/>
    </source>
</evidence>
<keyword evidence="5 8" id="KW-1133">Transmembrane helix</keyword>
<feature type="transmembrane region" description="Helical" evidence="8">
    <location>
        <begin position="6"/>
        <end position="22"/>
    </location>
</feature>
<evidence type="ECO:0000256" key="8">
    <source>
        <dbReference type="SAM" id="Phobius"/>
    </source>
</evidence>
<keyword evidence="3 8" id="KW-0812">Transmembrane</keyword>
<evidence type="ECO:0000313" key="10">
    <source>
        <dbReference type="EMBL" id="UXX78244.1"/>
    </source>
</evidence>
<proteinExistence type="predicted"/>
<feature type="transmembrane region" description="Helical" evidence="8">
    <location>
        <begin position="206"/>
        <end position="224"/>
    </location>
</feature>
<feature type="transmembrane region" description="Helical" evidence="8">
    <location>
        <begin position="111"/>
        <end position="128"/>
    </location>
</feature>
<feature type="domain" description="Lycopene cyclase" evidence="9">
    <location>
        <begin position="129"/>
        <end position="223"/>
    </location>
</feature>